<evidence type="ECO:0000313" key="2">
    <source>
        <dbReference type="Proteomes" id="UP001179952"/>
    </source>
</evidence>
<keyword evidence="2" id="KW-1185">Reference proteome</keyword>
<dbReference type="Proteomes" id="UP001179952">
    <property type="component" value="Unassembled WGS sequence"/>
</dbReference>
<gene>
    <name evidence="1" type="ORF">QJS04_geneDACA001123</name>
</gene>
<sequence length="98" mass="10951">MGDPGCFPFTSLFRRLHIRRRSPPLPQPGSASMAFANVPASTISAEDLPQPKSSNSVALFLAQMFCHTCQVYRQQYLGIQEGNCAHTMDELSDIMRLY</sequence>
<reference evidence="1" key="1">
    <citation type="journal article" date="2023" name="Nat. Commun.">
        <title>Diploid and tetraploid genomes of Acorus and the evolution of monocots.</title>
        <authorList>
            <person name="Ma L."/>
            <person name="Liu K.W."/>
            <person name="Li Z."/>
            <person name="Hsiao Y.Y."/>
            <person name="Qi Y."/>
            <person name="Fu T."/>
            <person name="Tang G.D."/>
            <person name="Zhang D."/>
            <person name="Sun W.H."/>
            <person name="Liu D.K."/>
            <person name="Li Y."/>
            <person name="Chen G.Z."/>
            <person name="Liu X.D."/>
            <person name="Liao X.Y."/>
            <person name="Jiang Y.T."/>
            <person name="Yu X."/>
            <person name="Hao Y."/>
            <person name="Huang J."/>
            <person name="Zhao X.W."/>
            <person name="Ke S."/>
            <person name="Chen Y.Y."/>
            <person name="Wu W.L."/>
            <person name="Hsu J.L."/>
            <person name="Lin Y.F."/>
            <person name="Huang M.D."/>
            <person name="Li C.Y."/>
            <person name="Huang L."/>
            <person name="Wang Z.W."/>
            <person name="Zhao X."/>
            <person name="Zhong W.Y."/>
            <person name="Peng D.H."/>
            <person name="Ahmad S."/>
            <person name="Lan S."/>
            <person name="Zhang J.S."/>
            <person name="Tsai W.C."/>
            <person name="Van de Peer Y."/>
            <person name="Liu Z.J."/>
        </authorList>
    </citation>
    <scope>NUCLEOTIDE SEQUENCE</scope>
    <source>
        <strain evidence="1">SCP</strain>
    </source>
</reference>
<evidence type="ECO:0000313" key="1">
    <source>
        <dbReference type="EMBL" id="KAK1261387.1"/>
    </source>
</evidence>
<organism evidence="1 2">
    <name type="scientific">Acorus gramineus</name>
    <name type="common">Dwarf sweet flag</name>
    <dbReference type="NCBI Taxonomy" id="55184"/>
    <lineage>
        <taxon>Eukaryota</taxon>
        <taxon>Viridiplantae</taxon>
        <taxon>Streptophyta</taxon>
        <taxon>Embryophyta</taxon>
        <taxon>Tracheophyta</taxon>
        <taxon>Spermatophyta</taxon>
        <taxon>Magnoliopsida</taxon>
        <taxon>Liliopsida</taxon>
        <taxon>Acoraceae</taxon>
        <taxon>Acorus</taxon>
    </lineage>
</organism>
<dbReference type="AlphaFoldDB" id="A0AAV9AB56"/>
<accession>A0AAV9AB56</accession>
<proteinExistence type="predicted"/>
<comment type="caution">
    <text evidence="1">The sequence shown here is derived from an EMBL/GenBank/DDBJ whole genome shotgun (WGS) entry which is preliminary data.</text>
</comment>
<protein>
    <submittedName>
        <fullName evidence="1">Uncharacterized protein</fullName>
    </submittedName>
</protein>
<dbReference type="EMBL" id="JAUJYN010000010">
    <property type="protein sequence ID" value="KAK1261387.1"/>
    <property type="molecule type" value="Genomic_DNA"/>
</dbReference>
<reference evidence="1" key="2">
    <citation type="submission" date="2023-06" db="EMBL/GenBank/DDBJ databases">
        <authorList>
            <person name="Ma L."/>
            <person name="Liu K.-W."/>
            <person name="Li Z."/>
            <person name="Hsiao Y.-Y."/>
            <person name="Qi Y."/>
            <person name="Fu T."/>
            <person name="Tang G."/>
            <person name="Zhang D."/>
            <person name="Sun W.-H."/>
            <person name="Liu D.-K."/>
            <person name="Li Y."/>
            <person name="Chen G.-Z."/>
            <person name="Liu X.-D."/>
            <person name="Liao X.-Y."/>
            <person name="Jiang Y.-T."/>
            <person name="Yu X."/>
            <person name="Hao Y."/>
            <person name="Huang J."/>
            <person name="Zhao X.-W."/>
            <person name="Ke S."/>
            <person name="Chen Y.-Y."/>
            <person name="Wu W.-L."/>
            <person name="Hsu J.-L."/>
            <person name="Lin Y.-F."/>
            <person name="Huang M.-D."/>
            <person name="Li C.-Y."/>
            <person name="Huang L."/>
            <person name="Wang Z.-W."/>
            <person name="Zhao X."/>
            <person name="Zhong W.-Y."/>
            <person name="Peng D.-H."/>
            <person name="Ahmad S."/>
            <person name="Lan S."/>
            <person name="Zhang J.-S."/>
            <person name="Tsai W.-C."/>
            <person name="Van De Peer Y."/>
            <person name="Liu Z.-J."/>
        </authorList>
    </citation>
    <scope>NUCLEOTIDE SEQUENCE</scope>
    <source>
        <strain evidence="1">SCP</strain>
        <tissue evidence="1">Leaves</tissue>
    </source>
</reference>
<name>A0AAV9AB56_ACOGR</name>